<evidence type="ECO:0000313" key="2">
    <source>
        <dbReference type="EMBL" id="GAG66292.1"/>
    </source>
</evidence>
<feature type="transmembrane region" description="Helical" evidence="1">
    <location>
        <begin position="33"/>
        <end position="50"/>
    </location>
</feature>
<organism evidence="2">
    <name type="scientific">marine sediment metagenome</name>
    <dbReference type="NCBI Taxonomy" id="412755"/>
    <lineage>
        <taxon>unclassified sequences</taxon>
        <taxon>metagenomes</taxon>
        <taxon>ecological metagenomes</taxon>
    </lineage>
</organism>
<accession>X1A840</accession>
<reference evidence="2" key="1">
    <citation type="journal article" date="2014" name="Front. Microbiol.">
        <title>High frequency of phylogenetically diverse reductive dehalogenase-homologous genes in deep subseafloor sedimentary metagenomes.</title>
        <authorList>
            <person name="Kawai M."/>
            <person name="Futagami T."/>
            <person name="Toyoda A."/>
            <person name="Takaki Y."/>
            <person name="Nishi S."/>
            <person name="Hori S."/>
            <person name="Arai W."/>
            <person name="Tsubouchi T."/>
            <person name="Morono Y."/>
            <person name="Uchiyama I."/>
            <person name="Ito T."/>
            <person name="Fujiyama A."/>
            <person name="Inagaki F."/>
            <person name="Takami H."/>
        </authorList>
    </citation>
    <scope>NUCLEOTIDE SEQUENCE</scope>
    <source>
        <strain evidence="2">Expedition CK06-06</strain>
    </source>
</reference>
<feature type="transmembrane region" description="Helical" evidence="1">
    <location>
        <begin position="56"/>
        <end position="73"/>
    </location>
</feature>
<feature type="transmembrane region" description="Helical" evidence="1">
    <location>
        <begin position="6"/>
        <end position="24"/>
    </location>
</feature>
<protein>
    <submittedName>
        <fullName evidence="2">Uncharacterized protein</fullName>
    </submittedName>
</protein>
<keyword evidence="1" id="KW-1133">Transmembrane helix</keyword>
<keyword evidence="1" id="KW-0472">Membrane</keyword>
<keyword evidence="1" id="KW-0812">Transmembrane</keyword>
<gene>
    <name evidence="2" type="ORF">S01H4_00995</name>
</gene>
<dbReference type="EMBL" id="BART01000163">
    <property type="protein sequence ID" value="GAG66292.1"/>
    <property type="molecule type" value="Genomic_DNA"/>
</dbReference>
<name>X1A840_9ZZZZ</name>
<dbReference type="AlphaFoldDB" id="X1A840"/>
<sequence>MSTSQIYILISIITLAIIAVVVILRRKKEQKPLSKLAALAFLLVLAGIFFGDDRLIGYSLLGAGVILAFIDIVKKSKK</sequence>
<evidence type="ECO:0000256" key="1">
    <source>
        <dbReference type="SAM" id="Phobius"/>
    </source>
</evidence>
<proteinExistence type="predicted"/>
<comment type="caution">
    <text evidence="2">The sequence shown here is derived from an EMBL/GenBank/DDBJ whole genome shotgun (WGS) entry which is preliminary data.</text>
</comment>